<dbReference type="InterPro" id="IPR000504">
    <property type="entry name" value="RRM_dom"/>
</dbReference>
<evidence type="ECO:0000256" key="22">
    <source>
        <dbReference type="ARBA" id="ARBA00024532"/>
    </source>
</evidence>
<dbReference type="InterPro" id="IPR045311">
    <property type="entry name" value="LC-FACS_euk"/>
</dbReference>
<comment type="similarity">
    <text evidence="4">Belongs to the SLT11 family.</text>
</comment>
<feature type="zinc finger region" description="C3H1-type" evidence="27">
    <location>
        <begin position="851"/>
        <end position="878"/>
    </location>
</feature>
<comment type="subcellular location">
    <subcellularLocation>
        <location evidence="2">Cytoplasm</location>
    </subcellularLocation>
    <subcellularLocation>
        <location evidence="1">Nucleus</location>
    </subcellularLocation>
</comment>
<evidence type="ECO:0000256" key="15">
    <source>
        <dbReference type="ARBA" id="ARBA00022884"/>
    </source>
</evidence>
<proteinExistence type="inferred from homology"/>
<evidence type="ECO:0000256" key="8">
    <source>
        <dbReference type="ARBA" id="ARBA00022723"/>
    </source>
</evidence>
<dbReference type="GO" id="GO:0008380">
    <property type="term" value="P:RNA splicing"/>
    <property type="evidence" value="ECO:0007669"/>
    <property type="project" value="UniProtKB-KW"/>
</dbReference>
<dbReference type="SMART" id="SM00356">
    <property type="entry name" value="ZnF_C3H1"/>
    <property type="match status" value="1"/>
</dbReference>
<evidence type="ECO:0000256" key="24">
    <source>
        <dbReference type="ARBA" id="ARBA00024565"/>
    </source>
</evidence>
<dbReference type="GO" id="GO:0005681">
    <property type="term" value="C:spliceosomal complex"/>
    <property type="evidence" value="ECO:0007669"/>
    <property type="project" value="UniProtKB-KW"/>
</dbReference>
<evidence type="ECO:0000259" key="30">
    <source>
        <dbReference type="PROSITE" id="PS50102"/>
    </source>
</evidence>
<keyword evidence="6 28" id="KW-0436">Ligase</keyword>
<dbReference type="EC" id="6.2.1.3" evidence="28"/>
<dbReference type="InterPro" id="IPR048995">
    <property type="entry name" value="STL11/RBM22-like_N"/>
</dbReference>
<keyword evidence="17" id="KW-0508">mRNA splicing</keyword>
<feature type="domain" description="RRM" evidence="30">
    <location>
        <begin position="924"/>
        <end position="997"/>
    </location>
</feature>
<comment type="function">
    <text evidence="28">Catalyzes the conversion of long-chain fatty acids to their active form acyl-CoAs for both synthesis of cellular lipids, and degradation via beta-oxidation.</text>
</comment>
<evidence type="ECO:0000256" key="18">
    <source>
        <dbReference type="ARBA" id="ARBA00023242"/>
    </source>
</evidence>
<evidence type="ECO:0000256" key="26">
    <source>
        <dbReference type="PROSITE-ProRule" id="PRU00176"/>
    </source>
</evidence>
<evidence type="ECO:0000256" key="7">
    <source>
        <dbReference type="ARBA" id="ARBA00022664"/>
    </source>
</evidence>
<dbReference type="FunFam" id="3.30.70.330:FF:000137">
    <property type="entry name" value="pre-mRNA-splicing factor RBM22"/>
    <property type="match status" value="1"/>
</dbReference>
<keyword evidence="12 28" id="KW-0276">Fatty acid metabolism</keyword>
<feature type="region of interest" description="Disordered" evidence="29">
    <location>
        <begin position="1"/>
        <end position="44"/>
    </location>
</feature>
<evidence type="ECO:0000313" key="32">
    <source>
        <dbReference type="EMBL" id="KAK1789269.1"/>
    </source>
</evidence>
<dbReference type="InterPro" id="IPR036855">
    <property type="entry name" value="Znf_CCCH_sf"/>
</dbReference>
<protein>
    <recommendedName>
        <fullName evidence="28">Long-chain-fatty-acid--CoA ligase</fullName>
        <ecNumber evidence="28">6.2.1.3</ecNumber>
    </recommendedName>
</protein>
<feature type="compositionally biased region" description="Pro residues" evidence="29">
    <location>
        <begin position="1056"/>
        <end position="1088"/>
    </location>
</feature>
<keyword evidence="8 27" id="KW-0479">Metal-binding</keyword>
<dbReference type="Proteomes" id="UP001239994">
    <property type="component" value="Unassembled WGS sequence"/>
</dbReference>
<evidence type="ECO:0000256" key="16">
    <source>
        <dbReference type="ARBA" id="ARBA00023098"/>
    </source>
</evidence>
<dbReference type="InterPro" id="IPR020845">
    <property type="entry name" value="AMP-binding_CS"/>
</dbReference>
<dbReference type="InterPro" id="IPR000873">
    <property type="entry name" value="AMP-dep_synth/lig_dom"/>
</dbReference>
<comment type="catalytic activity">
    <reaction evidence="25">
        <text>hexadecanoate + ATP + CoA = hexadecanoyl-CoA + AMP + diphosphate</text>
        <dbReference type="Rhea" id="RHEA:30751"/>
        <dbReference type="ChEBI" id="CHEBI:7896"/>
        <dbReference type="ChEBI" id="CHEBI:30616"/>
        <dbReference type="ChEBI" id="CHEBI:33019"/>
        <dbReference type="ChEBI" id="CHEBI:57287"/>
        <dbReference type="ChEBI" id="CHEBI:57379"/>
        <dbReference type="ChEBI" id="CHEBI:456215"/>
    </reaction>
    <physiologicalReaction direction="left-to-right" evidence="25">
        <dbReference type="Rhea" id="RHEA:30752"/>
    </physiologicalReaction>
</comment>
<evidence type="ECO:0000256" key="12">
    <source>
        <dbReference type="ARBA" id="ARBA00022832"/>
    </source>
</evidence>
<keyword evidence="9" id="KW-0747">Spliceosome</keyword>
<keyword evidence="5" id="KW-0963">Cytoplasm</keyword>
<dbReference type="Gene3D" id="3.40.50.12780">
    <property type="entry name" value="N-terminal domain of ligase-like"/>
    <property type="match status" value="1"/>
</dbReference>
<dbReference type="FunFam" id="4.10.1000.10:FF:000006">
    <property type="entry name" value="Putative pre-mrna-splicing factor rbm22"/>
    <property type="match status" value="1"/>
</dbReference>
<dbReference type="EMBL" id="JAROKS010000022">
    <property type="protein sequence ID" value="KAK1789269.1"/>
    <property type="molecule type" value="Genomic_DNA"/>
</dbReference>
<name>A0AAD8YZ31_9TELE</name>
<evidence type="ECO:0000256" key="23">
    <source>
        <dbReference type="ARBA" id="ARBA00024548"/>
    </source>
</evidence>
<evidence type="ECO:0000256" key="3">
    <source>
        <dbReference type="ARBA" id="ARBA00006432"/>
    </source>
</evidence>
<sequence>RQNLALSPGHLGTKRPPPPYQPPTFRTVPEPTAARPEKQASITSQADMQAQELLKQLRLPELADVRQYFRSLSASTLMGMGAFAAFTTYLYATRPKALKPPCDLSMQSVEIPGGELARSSVLLDPETLLSFYYEDAKTVYECFIRGMRVSGDGPCLGSRKPKQPYEWLSYSEVLERAENLGSALLLRGHSRTCEQYVGIFSQNRPEWTISELACHTYSLVPVPLYDTLGTDAIRFIIDQTCVSTVVCDVPAKARLLLDSVSGRQHSLRLLMLMEAFDSELAVRGQQCGVQLVSLAEAEAQGRTCRQPPSPPGSEDLALICYTSGTTGNPKGAMLTHRNILSNISAFVKITETSCPLTHRDTHVSYLPLAHMFEQVVQGLIAIHGARVGFFQGDIRMLMDDLTALKPTVFPVVPRVLNRMYDKIFGQANTPLKRWILDFAFRRKEAEMRSGLMRKNSLWDKLIFKKVQASVGGCVRLMMTGAAPVSEHVLTFLRAALGCQHMQPNTLLIAVQFYEGFGQTECTAGCTVSLSGDWTAGHVGPPLPCNHIKLVDVAEMNYLAANGEGEVCVQGPNVFKGYLNDPEKTVEAIDQDGWLHTGDIGRWLPNGTLRIVDRKKHLFKLAQGEYIAPEKIENIYLMSEAVAQAFVHGDSLQACLVAIIVPDPDFLPGWAKKRGFHGSYENLCNNPGVKNAILENIVKLGKESGLKSFEQDFPILCQTCLGENPYIRMTKEKYGKECKICARPFTVFRWCPGVRMRFKKTEVCQTCSKMKNVCQTCLLDLEYGLPIQVRDTGLSIKDDVPKSDVNKEYYTQNMEREIQNSDGTRPVGLLGKAPSSSDMLLKLARTTPYYKRNRPHICSFWVKGECKRGEECPYRHEKPTDPDDPLADQNIKDRYYGINDPVADKLLKRASAMPRLDPPEDKTITTLYIGGLGENVTDSELRNHFYQFGEIRTITLVQRQQCAFIQFATRPAAELAAEKSFNKLIVNGRRLTVKWGRSQAAKGKEPKDGYSEMGTRLEPVPGLPAALPPPPVLEEESTANYFNLDPSSSPAVLNLSLPPPPGLPNPPPPGFGPPMFHPMGPPPPPPMGLRPPGHIHYPSQDPQRMGAHAATRHGD</sequence>
<keyword evidence="16 28" id="KW-0443">Lipid metabolism</keyword>
<feature type="domain" description="C3H1-type" evidence="31">
    <location>
        <begin position="851"/>
        <end position="878"/>
    </location>
</feature>
<dbReference type="PROSITE" id="PS50102">
    <property type="entry name" value="RRM"/>
    <property type="match status" value="1"/>
</dbReference>
<comment type="catalytic activity">
    <reaction evidence="21">
        <text>12-hydroxy-(5Z,8Z,10E,14Z)-eicosatetraenoate + ATP + CoA = 12-hydroxy-(5Z,8Z,10E,14Z)-eicosatetraenoyl-CoA + AMP + diphosphate</text>
        <dbReference type="Rhea" id="RHEA:52112"/>
        <dbReference type="ChEBI" id="CHEBI:30616"/>
        <dbReference type="ChEBI" id="CHEBI:33019"/>
        <dbReference type="ChEBI" id="CHEBI:57287"/>
        <dbReference type="ChEBI" id="CHEBI:90718"/>
        <dbReference type="ChEBI" id="CHEBI:136408"/>
        <dbReference type="ChEBI" id="CHEBI:456215"/>
    </reaction>
    <physiologicalReaction direction="left-to-right" evidence="21">
        <dbReference type="Rhea" id="RHEA:52113"/>
    </physiologicalReaction>
</comment>
<dbReference type="InterPro" id="IPR035979">
    <property type="entry name" value="RBD_domain_sf"/>
</dbReference>
<gene>
    <name evidence="32" type="ORF">P4O66_015208</name>
</gene>
<dbReference type="Pfam" id="PF00076">
    <property type="entry name" value="RRM_1"/>
    <property type="match status" value="1"/>
</dbReference>
<dbReference type="PANTHER" id="PTHR43272">
    <property type="entry name" value="LONG-CHAIN-FATTY-ACID--COA LIGASE"/>
    <property type="match status" value="1"/>
</dbReference>
<dbReference type="SMART" id="SM00360">
    <property type="entry name" value="RRM"/>
    <property type="match status" value="1"/>
</dbReference>
<evidence type="ECO:0000256" key="20">
    <source>
        <dbReference type="ARBA" id="ARBA00024484"/>
    </source>
</evidence>
<dbReference type="SUPFAM" id="SSF54928">
    <property type="entry name" value="RNA-binding domain, RBD"/>
    <property type="match status" value="1"/>
</dbReference>
<dbReference type="GO" id="GO:0003723">
    <property type="term" value="F:RNA binding"/>
    <property type="evidence" value="ECO:0007669"/>
    <property type="project" value="UniProtKB-UniRule"/>
</dbReference>
<comment type="similarity">
    <text evidence="3 28">Belongs to the ATP-dependent AMP-binding enzyme family.</text>
</comment>
<dbReference type="PANTHER" id="PTHR43272:SF28">
    <property type="entry name" value="LONG-CHAIN-FATTY-ACID--COA LIGASE 1"/>
    <property type="match status" value="1"/>
</dbReference>
<reference evidence="32" key="1">
    <citation type="submission" date="2023-03" db="EMBL/GenBank/DDBJ databases">
        <title>Electrophorus voltai genome.</title>
        <authorList>
            <person name="Bian C."/>
        </authorList>
    </citation>
    <scope>NUCLEOTIDE SEQUENCE</scope>
    <source>
        <strain evidence="32">CB-2022</strain>
        <tissue evidence="32">Muscle</tissue>
    </source>
</reference>
<dbReference type="PROSITE" id="PS50103">
    <property type="entry name" value="ZF_C3H1"/>
    <property type="match status" value="1"/>
</dbReference>
<evidence type="ECO:0000256" key="2">
    <source>
        <dbReference type="ARBA" id="ARBA00004496"/>
    </source>
</evidence>
<keyword evidence="10 28" id="KW-0547">Nucleotide-binding</keyword>
<keyword evidence="13 27" id="KW-0862">Zinc</keyword>
<dbReference type="InterPro" id="IPR000571">
    <property type="entry name" value="Znf_CCCH"/>
</dbReference>
<keyword evidence="7" id="KW-0507">mRNA processing</keyword>
<dbReference type="Pfam" id="PF25584">
    <property type="entry name" value="zf-CCCH_RBM22"/>
    <property type="match status" value="1"/>
</dbReference>
<dbReference type="InterPro" id="IPR057674">
    <property type="entry name" value="Znf-CCCH_RBM22"/>
</dbReference>
<comment type="catalytic activity">
    <reaction evidence="23">
        <text>(5Z,8Z,11Z,14Z)-eicosatetraenoate + ATP + CoA = (5Z,8Z,11Z,14Z)-eicosatetraenoyl-CoA + AMP + diphosphate</text>
        <dbReference type="Rhea" id="RHEA:19713"/>
        <dbReference type="ChEBI" id="CHEBI:30616"/>
        <dbReference type="ChEBI" id="CHEBI:32395"/>
        <dbReference type="ChEBI" id="CHEBI:33019"/>
        <dbReference type="ChEBI" id="CHEBI:57287"/>
        <dbReference type="ChEBI" id="CHEBI:57368"/>
        <dbReference type="ChEBI" id="CHEBI:456215"/>
        <dbReference type="EC" id="6.2.1.15"/>
    </reaction>
    <physiologicalReaction direction="left-to-right" evidence="23">
        <dbReference type="Rhea" id="RHEA:19714"/>
    </physiologicalReaction>
</comment>
<dbReference type="GO" id="GO:0005524">
    <property type="term" value="F:ATP binding"/>
    <property type="evidence" value="ECO:0007669"/>
    <property type="project" value="UniProtKB-KW"/>
</dbReference>
<evidence type="ECO:0000256" key="9">
    <source>
        <dbReference type="ARBA" id="ARBA00022728"/>
    </source>
</evidence>
<dbReference type="GO" id="GO:0005783">
    <property type="term" value="C:endoplasmic reticulum"/>
    <property type="evidence" value="ECO:0007669"/>
    <property type="project" value="TreeGrafter"/>
</dbReference>
<dbReference type="InterPro" id="IPR042099">
    <property type="entry name" value="ANL_N_sf"/>
</dbReference>
<comment type="catalytic activity">
    <reaction evidence="24">
        <text>(E)-hexadec-2-enoate + ATP + CoA = (2E)-hexadecenoyl-CoA + AMP + diphosphate</text>
        <dbReference type="Rhea" id="RHEA:36139"/>
        <dbReference type="ChEBI" id="CHEBI:30616"/>
        <dbReference type="ChEBI" id="CHEBI:33019"/>
        <dbReference type="ChEBI" id="CHEBI:57287"/>
        <dbReference type="ChEBI" id="CHEBI:61526"/>
        <dbReference type="ChEBI" id="CHEBI:72745"/>
        <dbReference type="ChEBI" id="CHEBI:456215"/>
    </reaction>
    <physiologicalReaction direction="left-to-right" evidence="24">
        <dbReference type="Rhea" id="RHEA:36140"/>
    </physiologicalReaction>
</comment>
<dbReference type="InterPro" id="IPR012677">
    <property type="entry name" value="Nucleotide-bd_a/b_plait_sf"/>
</dbReference>
<dbReference type="AlphaFoldDB" id="A0AAD8YZ31"/>
<evidence type="ECO:0000256" key="10">
    <source>
        <dbReference type="ARBA" id="ARBA00022741"/>
    </source>
</evidence>
<evidence type="ECO:0000259" key="31">
    <source>
        <dbReference type="PROSITE" id="PS50103"/>
    </source>
</evidence>
<keyword evidence="33" id="KW-1185">Reference proteome</keyword>
<accession>A0AAD8YZ31</accession>
<comment type="catalytic activity">
    <reaction evidence="19">
        <text>5-hydroxy-(6E,8Z,11Z,14Z)-eicosatetraenoate + ATP + CoA = 5-hydroxy-(6E,8Z,11Z,14Z)-eicosatetraenoyl-CoA + AMP + diphosphate</text>
        <dbReference type="Rhea" id="RHEA:52108"/>
        <dbReference type="ChEBI" id="CHEBI:30616"/>
        <dbReference type="ChEBI" id="CHEBI:33019"/>
        <dbReference type="ChEBI" id="CHEBI:57287"/>
        <dbReference type="ChEBI" id="CHEBI:65341"/>
        <dbReference type="ChEBI" id="CHEBI:136407"/>
        <dbReference type="ChEBI" id="CHEBI:456215"/>
    </reaction>
    <physiologicalReaction direction="left-to-right" evidence="19">
        <dbReference type="Rhea" id="RHEA:52109"/>
    </physiologicalReaction>
</comment>
<keyword evidence="14 28" id="KW-0067">ATP-binding</keyword>
<feature type="non-terminal residue" evidence="32">
    <location>
        <position position="1"/>
    </location>
</feature>
<keyword evidence="15 26" id="KW-0694">RNA-binding</keyword>
<evidence type="ECO:0000256" key="14">
    <source>
        <dbReference type="ARBA" id="ARBA00022840"/>
    </source>
</evidence>
<dbReference type="GO" id="GO:0016020">
    <property type="term" value="C:membrane"/>
    <property type="evidence" value="ECO:0007669"/>
    <property type="project" value="TreeGrafter"/>
</dbReference>
<dbReference type="CDD" id="cd05927">
    <property type="entry name" value="LC-FACS_euk"/>
    <property type="match status" value="1"/>
</dbReference>
<evidence type="ECO:0000256" key="13">
    <source>
        <dbReference type="ARBA" id="ARBA00022833"/>
    </source>
</evidence>
<dbReference type="Pfam" id="PF21369">
    <property type="entry name" value="STL11_N"/>
    <property type="match status" value="1"/>
</dbReference>
<evidence type="ECO:0000256" key="19">
    <source>
        <dbReference type="ARBA" id="ARBA00024469"/>
    </source>
</evidence>
<keyword evidence="18" id="KW-0539">Nucleus</keyword>
<comment type="catalytic activity">
    <reaction evidence="22">
        <text>15-hydroxy-(5Z,8Z,11Z,13E)-eicosatetraenoate + ATP + CoA = 15-hydroxy-(5Z,8Z,11Z,13E)-eicosatetraenoyl-CoA + AMP + diphosphate</text>
        <dbReference type="Rhea" id="RHEA:52116"/>
        <dbReference type="ChEBI" id="CHEBI:30616"/>
        <dbReference type="ChEBI" id="CHEBI:33019"/>
        <dbReference type="ChEBI" id="CHEBI:57287"/>
        <dbReference type="ChEBI" id="CHEBI:78832"/>
        <dbReference type="ChEBI" id="CHEBI:136409"/>
        <dbReference type="ChEBI" id="CHEBI:456215"/>
    </reaction>
    <physiologicalReaction direction="left-to-right" evidence="22">
        <dbReference type="Rhea" id="RHEA:52117"/>
    </physiologicalReaction>
</comment>
<evidence type="ECO:0000313" key="33">
    <source>
        <dbReference type="Proteomes" id="UP001239994"/>
    </source>
</evidence>
<dbReference type="CDD" id="cd12224">
    <property type="entry name" value="RRM_RBM22"/>
    <property type="match status" value="1"/>
</dbReference>
<evidence type="ECO:0000256" key="27">
    <source>
        <dbReference type="PROSITE-ProRule" id="PRU00723"/>
    </source>
</evidence>
<evidence type="ECO:0000256" key="17">
    <source>
        <dbReference type="ARBA" id="ARBA00023187"/>
    </source>
</evidence>
<evidence type="ECO:0000256" key="11">
    <source>
        <dbReference type="ARBA" id="ARBA00022771"/>
    </source>
</evidence>
<evidence type="ECO:0000256" key="5">
    <source>
        <dbReference type="ARBA" id="ARBA00022490"/>
    </source>
</evidence>
<keyword evidence="11 27" id="KW-0863">Zinc-finger</keyword>
<dbReference type="PROSITE" id="PS00455">
    <property type="entry name" value="AMP_BINDING"/>
    <property type="match status" value="1"/>
</dbReference>
<dbReference type="Pfam" id="PF00501">
    <property type="entry name" value="AMP-binding"/>
    <property type="match status" value="1"/>
</dbReference>
<dbReference type="GO" id="GO:0008270">
    <property type="term" value="F:zinc ion binding"/>
    <property type="evidence" value="ECO:0007669"/>
    <property type="project" value="UniProtKB-KW"/>
</dbReference>
<evidence type="ECO:0000256" key="28">
    <source>
        <dbReference type="RuleBase" id="RU369030"/>
    </source>
</evidence>
<evidence type="ECO:0000256" key="1">
    <source>
        <dbReference type="ARBA" id="ARBA00004123"/>
    </source>
</evidence>
<evidence type="ECO:0000256" key="4">
    <source>
        <dbReference type="ARBA" id="ARBA00007781"/>
    </source>
</evidence>
<evidence type="ECO:0000256" key="6">
    <source>
        <dbReference type="ARBA" id="ARBA00022598"/>
    </source>
</evidence>
<organism evidence="32 33">
    <name type="scientific">Electrophorus voltai</name>
    <dbReference type="NCBI Taxonomy" id="2609070"/>
    <lineage>
        <taxon>Eukaryota</taxon>
        <taxon>Metazoa</taxon>
        <taxon>Chordata</taxon>
        <taxon>Craniata</taxon>
        <taxon>Vertebrata</taxon>
        <taxon>Euteleostomi</taxon>
        <taxon>Actinopterygii</taxon>
        <taxon>Neopterygii</taxon>
        <taxon>Teleostei</taxon>
        <taxon>Ostariophysi</taxon>
        <taxon>Gymnotiformes</taxon>
        <taxon>Gymnotoidei</taxon>
        <taxon>Gymnotidae</taxon>
        <taxon>Electrophorus</taxon>
    </lineage>
</organism>
<dbReference type="GO" id="GO:0047676">
    <property type="term" value="F:arachidonate-CoA ligase activity"/>
    <property type="evidence" value="ECO:0007669"/>
    <property type="project" value="UniProtKB-EC"/>
</dbReference>
<dbReference type="SUPFAM" id="SSF56801">
    <property type="entry name" value="Acetyl-CoA synthetase-like"/>
    <property type="match status" value="1"/>
</dbReference>
<comment type="catalytic activity">
    <reaction evidence="20">
        <text>a long-chain fatty acid + ATP + CoA = a long-chain fatty acyl-CoA + AMP + diphosphate</text>
        <dbReference type="Rhea" id="RHEA:15421"/>
        <dbReference type="ChEBI" id="CHEBI:30616"/>
        <dbReference type="ChEBI" id="CHEBI:33019"/>
        <dbReference type="ChEBI" id="CHEBI:57287"/>
        <dbReference type="ChEBI" id="CHEBI:57560"/>
        <dbReference type="ChEBI" id="CHEBI:83139"/>
        <dbReference type="ChEBI" id="CHEBI:456215"/>
        <dbReference type="EC" id="6.2.1.3"/>
    </reaction>
    <physiologicalReaction direction="left-to-right" evidence="20">
        <dbReference type="Rhea" id="RHEA:15422"/>
    </physiologicalReaction>
</comment>
<comment type="caution">
    <text evidence="32">The sequence shown here is derived from an EMBL/GenBank/DDBJ whole genome shotgun (WGS) entry which is preliminary data.</text>
</comment>
<dbReference type="Gene3D" id="3.30.70.330">
    <property type="match status" value="1"/>
</dbReference>
<evidence type="ECO:0000256" key="29">
    <source>
        <dbReference type="SAM" id="MobiDB-lite"/>
    </source>
</evidence>
<feature type="region of interest" description="Disordered" evidence="29">
    <location>
        <begin position="1055"/>
        <end position="1114"/>
    </location>
</feature>
<evidence type="ECO:0000256" key="21">
    <source>
        <dbReference type="ARBA" id="ARBA00024495"/>
    </source>
</evidence>
<dbReference type="GO" id="GO:0006397">
    <property type="term" value="P:mRNA processing"/>
    <property type="evidence" value="ECO:0007669"/>
    <property type="project" value="UniProtKB-KW"/>
</dbReference>
<dbReference type="SUPFAM" id="SSF90229">
    <property type="entry name" value="CCCH zinc finger"/>
    <property type="match status" value="1"/>
</dbReference>
<dbReference type="Gene3D" id="4.10.1000.10">
    <property type="entry name" value="Zinc finger, CCCH-type"/>
    <property type="match status" value="1"/>
</dbReference>
<evidence type="ECO:0000256" key="25">
    <source>
        <dbReference type="ARBA" id="ARBA00049139"/>
    </source>
</evidence>